<evidence type="ECO:0000256" key="1">
    <source>
        <dbReference type="SAM" id="MobiDB-lite"/>
    </source>
</evidence>
<name>A0A9W6YGZ4_9STRA</name>
<dbReference type="AlphaFoldDB" id="A0A9W6YGZ4"/>
<protein>
    <submittedName>
        <fullName evidence="2">Unnamed protein product</fullName>
    </submittedName>
</protein>
<evidence type="ECO:0000313" key="2">
    <source>
        <dbReference type="EMBL" id="GMF64004.1"/>
    </source>
</evidence>
<evidence type="ECO:0000313" key="3">
    <source>
        <dbReference type="Proteomes" id="UP001165121"/>
    </source>
</evidence>
<dbReference type="Proteomes" id="UP001165121">
    <property type="component" value="Unassembled WGS sequence"/>
</dbReference>
<feature type="region of interest" description="Disordered" evidence="1">
    <location>
        <begin position="1"/>
        <end position="79"/>
    </location>
</feature>
<accession>A0A9W6YGZ4</accession>
<feature type="compositionally biased region" description="Basic and acidic residues" evidence="1">
    <location>
        <begin position="13"/>
        <end position="22"/>
    </location>
</feature>
<organism evidence="2 3">
    <name type="scientific">Phytophthora fragariaefolia</name>
    <dbReference type="NCBI Taxonomy" id="1490495"/>
    <lineage>
        <taxon>Eukaryota</taxon>
        <taxon>Sar</taxon>
        <taxon>Stramenopiles</taxon>
        <taxon>Oomycota</taxon>
        <taxon>Peronosporomycetes</taxon>
        <taxon>Peronosporales</taxon>
        <taxon>Peronosporaceae</taxon>
        <taxon>Phytophthora</taxon>
    </lineage>
</organism>
<feature type="compositionally biased region" description="Polar residues" evidence="1">
    <location>
        <begin position="1"/>
        <end position="11"/>
    </location>
</feature>
<comment type="caution">
    <text evidence="2">The sequence shown here is derived from an EMBL/GenBank/DDBJ whole genome shotgun (WGS) entry which is preliminary data.</text>
</comment>
<proteinExistence type="predicted"/>
<feature type="compositionally biased region" description="Low complexity" evidence="1">
    <location>
        <begin position="49"/>
        <end position="63"/>
    </location>
</feature>
<reference evidence="2" key="1">
    <citation type="submission" date="2023-04" db="EMBL/GenBank/DDBJ databases">
        <title>Phytophthora fragariaefolia NBRC 109709.</title>
        <authorList>
            <person name="Ichikawa N."/>
            <person name="Sato H."/>
            <person name="Tonouchi N."/>
        </authorList>
    </citation>
    <scope>NUCLEOTIDE SEQUENCE</scope>
    <source>
        <strain evidence="2">NBRC 109709</strain>
    </source>
</reference>
<keyword evidence="3" id="KW-1185">Reference proteome</keyword>
<dbReference type="EMBL" id="BSXT01007597">
    <property type="protein sequence ID" value="GMF64004.1"/>
    <property type="molecule type" value="Genomic_DNA"/>
</dbReference>
<sequence length="114" mass="11699">MPNALASGSASEDTDRPIEARARTTGATTTATRREDVDNAVGAARDRGAACGRGTSRSRTASRCDGAGRGRGGAQCDSAATAPNNAPNVCWTHLHGAQSFIPIAWLLIDGMLVC</sequence>
<gene>
    <name evidence="2" type="ORF">Pfra01_002795100</name>
</gene>